<dbReference type="EMBL" id="UYWX01020483">
    <property type="protein sequence ID" value="VDM32846.1"/>
    <property type="molecule type" value="Genomic_DNA"/>
</dbReference>
<dbReference type="WBParaSite" id="TTAC_0000833201-mRNA-1">
    <property type="protein sequence ID" value="TTAC_0000833201-mRNA-1"/>
    <property type="gene ID" value="TTAC_0000833201"/>
</dbReference>
<keyword evidence="2" id="KW-1133">Transmembrane helix</keyword>
<dbReference type="AlphaFoldDB" id="A0A0R3X4J2"/>
<accession>A0A0R3X4J2</accession>
<feature type="compositionally biased region" description="Basic and acidic residues" evidence="1">
    <location>
        <begin position="371"/>
        <end position="402"/>
    </location>
</feature>
<sequence length="409" mass="47447">MATALFYSVDENRTLCLFDGILHSPTILLLTPLAYAMLFNSKRVLAFLLRDKTGSSIQASCFTADCIDPKGIWFHSYRLLEFSTLLVRRPDAQLYSRLLEAADSPTRINFNMEQRLSCTIYRHKRVVSRSTTMVDNAWEALWCIWREFRNPMTMVDCSSELFIAGCDARKLAARVDFEKVMAACRQTKNSNTHFIYFLQLLIFHGVDMQVKEVLANYVNTLLQLSLREGCDSRARKSLFIAVFNLAGQTWEEFREAIEEMRGILRMDSLSHHDQQSLQMFCVRRLRQLLPGAGFFRHVWLMSKLNESAKRTLMTGLIKHKKFEPSATPTVWKLKPKETKYKMKEERSSNEEEDKEEKEDKEGTETETSTTEEARKGGIKEVKELETWKSGESDEKVHEKKEPQTQSLFP</sequence>
<proteinExistence type="predicted"/>
<dbReference type="OrthoDB" id="6243216at2759"/>
<feature type="region of interest" description="Disordered" evidence="1">
    <location>
        <begin position="340"/>
        <end position="409"/>
    </location>
</feature>
<evidence type="ECO:0000256" key="1">
    <source>
        <dbReference type="SAM" id="MobiDB-lite"/>
    </source>
</evidence>
<evidence type="ECO:0000313" key="5">
    <source>
        <dbReference type="WBParaSite" id="TTAC_0000833201-mRNA-1"/>
    </source>
</evidence>
<dbReference type="Proteomes" id="UP000274429">
    <property type="component" value="Unassembled WGS sequence"/>
</dbReference>
<organism evidence="5">
    <name type="scientific">Hydatigena taeniaeformis</name>
    <name type="common">Feline tapeworm</name>
    <name type="synonym">Taenia taeniaeformis</name>
    <dbReference type="NCBI Taxonomy" id="6205"/>
    <lineage>
        <taxon>Eukaryota</taxon>
        <taxon>Metazoa</taxon>
        <taxon>Spiralia</taxon>
        <taxon>Lophotrochozoa</taxon>
        <taxon>Platyhelminthes</taxon>
        <taxon>Cestoda</taxon>
        <taxon>Eucestoda</taxon>
        <taxon>Cyclophyllidea</taxon>
        <taxon>Taeniidae</taxon>
        <taxon>Hydatigera</taxon>
    </lineage>
</organism>
<keyword evidence="2" id="KW-0812">Transmembrane</keyword>
<gene>
    <name evidence="3" type="ORF">TTAC_LOCUS8317</name>
</gene>
<name>A0A0R3X4J2_HYDTA</name>
<evidence type="ECO:0000313" key="3">
    <source>
        <dbReference type="EMBL" id="VDM32846.1"/>
    </source>
</evidence>
<keyword evidence="2" id="KW-0472">Membrane</keyword>
<protein>
    <submittedName>
        <fullName evidence="5">NopRA1 domain-containing protein</fullName>
    </submittedName>
</protein>
<evidence type="ECO:0000313" key="4">
    <source>
        <dbReference type="Proteomes" id="UP000274429"/>
    </source>
</evidence>
<reference evidence="3 4" key="2">
    <citation type="submission" date="2018-11" db="EMBL/GenBank/DDBJ databases">
        <authorList>
            <consortium name="Pathogen Informatics"/>
        </authorList>
    </citation>
    <scope>NUCLEOTIDE SEQUENCE [LARGE SCALE GENOMIC DNA]</scope>
</reference>
<feature type="compositionally biased region" description="Basic and acidic residues" evidence="1">
    <location>
        <begin position="340"/>
        <end position="349"/>
    </location>
</feature>
<keyword evidence="4" id="KW-1185">Reference proteome</keyword>
<evidence type="ECO:0000256" key="2">
    <source>
        <dbReference type="SAM" id="Phobius"/>
    </source>
</evidence>
<feature type="transmembrane region" description="Helical" evidence="2">
    <location>
        <begin position="20"/>
        <end position="40"/>
    </location>
</feature>
<reference evidence="5" key="1">
    <citation type="submission" date="2017-02" db="UniProtKB">
        <authorList>
            <consortium name="WormBaseParasite"/>
        </authorList>
    </citation>
    <scope>IDENTIFICATION</scope>
</reference>